<proteinExistence type="predicted"/>
<gene>
    <name evidence="2" type="ORF">HPB51_001954</name>
</gene>
<evidence type="ECO:0000313" key="2">
    <source>
        <dbReference type="EMBL" id="KAH8027058.1"/>
    </source>
</evidence>
<accession>A0A9J6DYS8</accession>
<dbReference type="EMBL" id="JABSTU010000006">
    <property type="protein sequence ID" value="KAH8027058.1"/>
    <property type="molecule type" value="Genomic_DNA"/>
</dbReference>
<dbReference type="AlphaFoldDB" id="A0A9J6DYS8"/>
<dbReference type="Proteomes" id="UP000821866">
    <property type="component" value="Chromosome 4"/>
</dbReference>
<evidence type="ECO:0000256" key="1">
    <source>
        <dbReference type="SAM" id="MobiDB-lite"/>
    </source>
</evidence>
<comment type="caution">
    <text evidence="2">The sequence shown here is derived from an EMBL/GenBank/DDBJ whole genome shotgun (WGS) entry which is preliminary data.</text>
</comment>
<name>A0A9J6DYS8_RHIMP</name>
<reference evidence="2" key="2">
    <citation type="submission" date="2021-09" db="EMBL/GenBank/DDBJ databases">
        <authorList>
            <person name="Jia N."/>
            <person name="Wang J."/>
            <person name="Shi W."/>
            <person name="Du L."/>
            <person name="Sun Y."/>
            <person name="Zhan W."/>
            <person name="Jiang J."/>
            <person name="Wang Q."/>
            <person name="Zhang B."/>
            <person name="Ji P."/>
            <person name="Sakyi L.B."/>
            <person name="Cui X."/>
            <person name="Yuan T."/>
            <person name="Jiang B."/>
            <person name="Yang W."/>
            <person name="Lam T.T.-Y."/>
            <person name="Chang Q."/>
            <person name="Ding S."/>
            <person name="Wang X."/>
            <person name="Zhu J."/>
            <person name="Ruan X."/>
            <person name="Zhao L."/>
            <person name="Wei J."/>
            <person name="Que T."/>
            <person name="Du C."/>
            <person name="Cheng J."/>
            <person name="Dai P."/>
            <person name="Han X."/>
            <person name="Huang E."/>
            <person name="Gao Y."/>
            <person name="Liu J."/>
            <person name="Shao H."/>
            <person name="Ye R."/>
            <person name="Li L."/>
            <person name="Wei W."/>
            <person name="Wang X."/>
            <person name="Wang C."/>
            <person name="Huo Q."/>
            <person name="Li W."/>
            <person name="Guo W."/>
            <person name="Chen H."/>
            <person name="Chen S."/>
            <person name="Zhou L."/>
            <person name="Zhou L."/>
            <person name="Ni X."/>
            <person name="Tian J."/>
            <person name="Zhou Y."/>
            <person name="Sheng Y."/>
            <person name="Liu T."/>
            <person name="Pan Y."/>
            <person name="Xia L."/>
            <person name="Li J."/>
            <person name="Zhao F."/>
            <person name="Cao W."/>
        </authorList>
    </citation>
    <scope>NUCLEOTIDE SEQUENCE</scope>
    <source>
        <strain evidence="2">Rmic-2018</strain>
        <tissue evidence="2">Larvae</tissue>
    </source>
</reference>
<protein>
    <submittedName>
        <fullName evidence="2">Uncharacterized protein</fullName>
    </submittedName>
</protein>
<reference evidence="2" key="1">
    <citation type="journal article" date="2020" name="Cell">
        <title>Large-Scale Comparative Analyses of Tick Genomes Elucidate Their Genetic Diversity and Vector Capacities.</title>
        <authorList>
            <consortium name="Tick Genome and Microbiome Consortium (TIGMIC)"/>
            <person name="Jia N."/>
            <person name="Wang J."/>
            <person name="Shi W."/>
            <person name="Du L."/>
            <person name="Sun Y."/>
            <person name="Zhan W."/>
            <person name="Jiang J.F."/>
            <person name="Wang Q."/>
            <person name="Zhang B."/>
            <person name="Ji P."/>
            <person name="Bell-Sakyi L."/>
            <person name="Cui X.M."/>
            <person name="Yuan T.T."/>
            <person name="Jiang B.G."/>
            <person name="Yang W.F."/>
            <person name="Lam T.T."/>
            <person name="Chang Q.C."/>
            <person name="Ding S.J."/>
            <person name="Wang X.J."/>
            <person name="Zhu J.G."/>
            <person name="Ruan X.D."/>
            <person name="Zhao L."/>
            <person name="Wei J.T."/>
            <person name="Ye R.Z."/>
            <person name="Que T.C."/>
            <person name="Du C.H."/>
            <person name="Zhou Y.H."/>
            <person name="Cheng J.X."/>
            <person name="Dai P.F."/>
            <person name="Guo W.B."/>
            <person name="Han X.H."/>
            <person name="Huang E.J."/>
            <person name="Li L.F."/>
            <person name="Wei W."/>
            <person name="Gao Y.C."/>
            <person name="Liu J.Z."/>
            <person name="Shao H.Z."/>
            <person name="Wang X."/>
            <person name="Wang C.C."/>
            <person name="Yang T.C."/>
            <person name="Huo Q.B."/>
            <person name="Li W."/>
            <person name="Chen H.Y."/>
            <person name="Chen S.E."/>
            <person name="Zhou L.G."/>
            <person name="Ni X.B."/>
            <person name="Tian J.H."/>
            <person name="Sheng Y."/>
            <person name="Liu T."/>
            <person name="Pan Y.S."/>
            <person name="Xia L.Y."/>
            <person name="Li J."/>
            <person name="Zhao F."/>
            <person name="Cao W.C."/>
        </authorList>
    </citation>
    <scope>NUCLEOTIDE SEQUENCE</scope>
    <source>
        <strain evidence="2">Rmic-2018</strain>
    </source>
</reference>
<keyword evidence="3" id="KW-1185">Reference proteome</keyword>
<organism evidence="2 3">
    <name type="scientific">Rhipicephalus microplus</name>
    <name type="common">Cattle tick</name>
    <name type="synonym">Boophilus microplus</name>
    <dbReference type="NCBI Taxonomy" id="6941"/>
    <lineage>
        <taxon>Eukaryota</taxon>
        <taxon>Metazoa</taxon>
        <taxon>Ecdysozoa</taxon>
        <taxon>Arthropoda</taxon>
        <taxon>Chelicerata</taxon>
        <taxon>Arachnida</taxon>
        <taxon>Acari</taxon>
        <taxon>Parasitiformes</taxon>
        <taxon>Ixodida</taxon>
        <taxon>Ixodoidea</taxon>
        <taxon>Ixodidae</taxon>
        <taxon>Rhipicephalinae</taxon>
        <taxon>Rhipicephalus</taxon>
        <taxon>Boophilus</taxon>
    </lineage>
</organism>
<sequence length="182" mass="19505">MSAVPAKSRSPARRQKAGTRRARKPPEPAAPAPPCAKRQARSVATWTCQENQDAPGWFVSDLPWKAQRRVRRETASDKVPLPFRGHTITERDVLARGTGCQTHLGAQAARASGCKKSTPASSVPPTALPDEDLAALCRERMRKNPGFAALVGPGIPSTDAYAPGGNGDTSTDFLVTFDDDFI</sequence>
<feature type="region of interest" description="Disordered" evidence="1">
    <location>
        <begin position="1"/>
        <end position="43"/>
    </location>
</feature>
<evidence type="ECO:0000313" key="3">
    <source>
        <dbReference type="Proteomes" id="UP000821866"/>
    </source>
</evidence>
<feature type="compositionally biased region" description="Basic residues" evidence="1">
    <location>
        <begin position="10"/>
        <end position="23"/>
    </location>
</feature>